<comment type="similarity">
    <text evidence="2">Belongs to the resistance-nodulation-cell division (RND) (TC 2.A.6) family. MmpL subfamily.</text>
</comment>
<evidence type="ECO:0000256" key="5">
    <source>
        <dbReference type="ARBA" id="ARBA00022989"/>
    </source>
</evidence>
<feature type="transmembrane region" description="Helical" evidence="7">
    <location>
        <begin position="267"/>
        <end position="287"/>
    </location>
</feature>
<protein>
    <submittedName>
        <fullName evidence="9">Membrane protein</fullName>
    </submittedName>
</protein>
<feature type="transmembrane region" description="Helical" evidence="7">
    <location>
        <begin position="334"/>
        <end position="356"/>
    </location>
</feature>
<feature type="transmembrane region" description="Helical" evidence="7">
    <location>
        <begin position="362"/>
        <end position="388"/>
    </location>
</feature>
<dbReference type="SUPFAM" id="SSF82866">
    <property type="entry name" value="Multidrug efflux transporter AcrB transmembrane domain"/>
    <property type="match status" value="2"/>
</dbReference>
<accession>A0AAU9D667</accession>
<dbReference type="PANTHER" id="PTHR33406">
    <property type="entry name" value="MEMBRANE PROTEIN MJ1562-RELATED"/>
    <property type="match status" value="1"/>
</dbReference>
<evidence type="ECO:0000256" key="2">
    <source>
        <dbReference type="ARBA" id="ARBA00010157"/>
    </source>
</evidence>
<feature type="transmembrane region" description="Helical" evidence="7">
    <location>
        <begin position="646"/>
        <end position="664"/>
    </location>
</feature>
<dbReference type="Pfam" id="PF03176">
    <property type="entry name" value="MMPL"/>
    <property type="match status" value="2"/>
</dbReference>
<dbReference type="PROSITE" id="PS50156">
    <property type="entry name" value="SSD"/>
    <property type="match status" value="1"/>
</dbReference>
<dbReference type="Gene3D" id="1.20.1640.10">
    <property type="entry name" value="Multidrug efflux transporter AcrB transmembrane domain"/>
    <property type="match status" value="2"/>
</dbReference>
<evidence type="ECO:0000256" key="4">
    <source>
        <dbReference type="ARBA" id="ARBA00022692"/>
    </source>
</evidence>
<name>A0AAU9D667_9FUSO</name>
<dbReference type="InterPro" id="IPR004869">
    <property type="entry name" value="MMPL_dom"/>
</dbReference>
<gene>
    <name evidence="9" type="ORF">HLVA_20380</name>
</gene>
<dbReference type="EMBL" id="AP027059">
    <property type="protein sequence ID" value="BDU51469.1"/>
    <property type="molecule type" value="Genomic_DNA"/>
</dbReference>
<feature type="transmembrane region" description="Helical" evidence="7">
    <location>
        <begin position="418"/>
        <end position="436"/>
    </location>
</feature>
<feature type="transmembrane region" description="Helical" evidence="7">
    <location>
        <begin position="739"/>
        <end position="761"/>
    </location>
</feature>
<dbReference type="InterPro" id="IPR050545">
    <property type="entry name" value="Mycobact_MmpL"/>
</dbReference>
<keyword evidence="10" id="KW-1185">Reference proteome</keyword>
<evidence type="ECO:0000256" key="6">
    <source>
        <dbReference type="ARBA" id="ARBA00023136"/>
    </source>
</evidence>
<feature type="transmembrane region" description="Helical" evidence="7">
    <location>
        <begin position="24"/>
        <end position="42"/>
    </location>
</feature>
<feature type="transmembrane region" description="Helical" evidence="7">
    <location>
        <begin position="767"/>
        <end position="789"/>
    </location>
</feature>
<evidence type="ECO:0000313" key="9">
    <source>
        <dbReference type="EMBL" id="BDU51469.1"/>
    </source>
</evidence>
<organism evidence="9 10">
    <name type="scientific">Haliovirga abyssi</name>
    <dbReference type="NCBI Taxonomy" id="2996794"/>
    <lineage>
        <taxon>Bacteria</taxon>
        <taxon>Fusobacteriati</taxon>
        <taxon>Fusobacteriota</taxon>
        <taxon>Fusobacteriia</taxon>
        <taxon>Fusobacteriales</taxon>
        <taxon>Haliovirgaceae</taxon>
        <taxon>Haliovirga</taxon>
    </lineage>
</organism>
<comment type="subcellular location">
    <subcellularLocation>
        <location evidence="1">Cell membrane</location>
        <topology evidence="1">Multi-pass membrane protein</topology>
    </subcellularLocation>
</comment>
<evidence type="ECO:0000313" key="10">
    <source>
        <dbReference type="Proteomes" id="UP001321582"/>
    </source>
</evidence>
<proteinExistence type="inferred from homology"/>
<evidence type="ECO:0000256" key="1">
    <source>
        <dbReference type="ARBA" id="ARBA00004651"/>
    </source>
</evidence>
<feature type="transmembrane region" description="Helical" evidence="7">
    <location>
        <begin position="236"/>
        <end position="255"/>
    </location>
</feature>
<dbReference type="RefSeq" id="WP_307904359.1">
    <property type="nucleotide sequence ID" value="NZ_AP027059.1"/>
</dbReference>
<dbReference type="PANTHER" id="PTHR33406:SF6">
    <property type="entry name" value="MEMBRANE PROTEIN YDGH-RELATED"/>
    <property type="match status" value="1"/>
</dbReference>
<dbReference type="KEGG" id="haby:HLVA_20380"/>
<dbReference type="GO" id="GO:0005886">
    <property type="term" value="C:plasma membrane"/>
    <property type="evidence" value="ECO:0007669"/>
    <property type="project" value="UniProtKB-SubCell"/>
</dbReference>
<keyword evidence="6 7" id="KW-0472">Membrane</keyword>
<reference evidence="9 10" key="1">
    <citation type="submission" date="2022-11" db="EMBL/GenBank/DDBJ databases">
        <title>Haliovirga abyssi gen. nov., sp. nov., a mesophilic fermentative bacterium isolated from the Iheya North hydrothermal field and the proposal of Haliovirgaceae fam. nov.</title>
        <authorList>
            <person name="Miyazaki U."/>
            <person name="Tame A."/>
            <person name="Miyazaki J."/>
            <person name="Takai K."/>
            <person name="Sawayama S."/>
            <person name="Kitajima M."/>
            <person name="Okamoto A."/>
            <person name="Nakagawa S."/>
        </authorList>
    </citation>
    <scope>NUCLEOTIDE SEQUENCE [LARGE SCALE GENOMIC DNA]</scope>
    <source>
        <strain evidence="9 10">IC12</strain>
    </source>
</reference>
<dbReference type="InterPro" id="IPR000731">
    <property type="entry name" value="SSD"/>
</dbReference>
<keyword evidence="3" id="KW-1003">Cell membrane</keyword>
<feature type="domain" description="SSD" evidence="8">
    <location>
        <begin position="267"/>
        <end position="388"/>
    </location>
</feature>
<dbReference type="AlphaFoldDB" id="A0AAU9D667"/>
<evidence type="ECO:0000259" key="8">
    <source>
        <dbReference type="PROSITE" id="PS50156"/>
    </source>
</evidence>
<sequence length="802" mass="91304">MGINISKINKGFKKFGEKLIKKRFIFLGIITLLTMIAFFGLGKMSMDVSPDSWFDKKDPFLQQKEKFEERFGNNEYVAFLIESKDVFNYETLKVIRNLGDVLVEKVPYVSSQNPVISLTEFEYIQGSNDKMEIIDIVPSVIPKKSEKLEMIRKKVLSKKNLVNKIVSDDSKQTWLILKLKPFPDDFDIRNPPSAMVAKEIKNILKMPEFNKKGIKIRATGAPILELEETEFLGKEMGQRIILALIASIILLMITLRSFRGVIIPSATMILSILIPFGFMGLLGIKIQMMSVTLPLYLGIGVSVGYSIHIFNTFKRGLAITRDRKKAAIYAIEHTGWPLLFTALTTIVAFLSMIFTNVMTIRWIGYTCGAVISTVYIYTLILLPIFLSFGKVKKNKNIKEFSKLDIFFMNVGEWGQKNITKILFVMTIFLGIIGFGITKLNVDVDMMKTMGLKVPYVKEAYETGNSKIGTIYSYDITLPFKDFDSLKNPKNMKNMEKIIKYINKQPLTKRTTSFIDILKELNQVVNDGNKEYYKIPDSKETISQLMFLYDTSGGDEARSWINYAEEVDDLGFDIFEKGVKTLEKSDDKSSYFRIQVEMSDFKSKEFMNEYDLITKKVREYFPDMKPEFTGGATQFAKMSQYLVKGQLISLFVAIGVIAVLLMIVFGSIKVGLIGMIPNVLPLVVIGGVMGYFDFPLDFMTVTIMPMIIGISVDDTIHFINQMKFNYEKTGEYDIAIKNTFLDIGKAITLTTVILIFTYGMFISSPVKMYVNLGITVICGLSFALFTDYFLTPFMIKKFKAFDK</sequence>
<feature type="transmembrane region" description="Helical" evidence="7">
    <location>
        <begin position="293"/>
        <end position="313"/>
    </location>
</feature>
<feature type="transmembrane region" description="Helical" evidence="7">
    <location>
        <begin position="697"/>
        <end position="718"/>
    </location>
</feature>
<dbReference type="Proteomes" id="UP001321582">
    <property type="component" value="Chromosome"/>
</dbReference>
<feature type="transmembrane region" description="Helical" evidence="7">
    <location>
        <begin position="671"/>
        <end position="691"/>
    </location>
</feature>
<keyword evidence="4 7" id="KW-0812">Transmembrane</keyword>
<evidence type="ECO:0000256" key="3">
    <source>
        <dbReference type="ARBA" id="ARBA00022475"/>
    </source>
</evidence>
<keyword evidence="5 7" id="KW-1133">Transmembrane helix</keyword>
<evidence type="ECO:0000256" key="7">
    <source>
        <dbReference type="SAM" id="Phobius"/>
    </source>
</evidence>